<evidence type="ECO:0000313" key="2">
    <source>
        <dbReference type="Proteomes" id="UP001060085"/>
    </source>
</evidence>
<protein>
    <submittedName>
        <fullName evidence="1">Uncharacterized protein</fullName>
    </submittedName>
</protein>
<reference evidence="2" key="1">
    <citation type="journal article" date="2023" name="Nat. Plants">
        <title>Single-cell RNA sequencing provides a high-resolution roadmap for understanding the multicellular compartmentation of specialized metabolism.</title>
        <authorList>
            <person name="Sun S."/>
            <person name="Shen X."/>
            <person name="Li Y."/>
            <person name="Li Y."/>
            <person name="Wang S."/>
            <person name="Li R."/>
            <person name="Zhang H."/>
            <person name="Shen G."/>
            <person name="Guo B."/>
            <person name="Wei J."/>
            <person name="Xu J."/>
            <person name="St-Pierre B."/>
            <person name="Chen S."/>
            <person name="Sun C."/>
        </authorList>
    </citation>
    <scope>NUCLEOTIDE SEQUENCE [LARGE SCALE GENOMIC DNA]</scope>
</reference>
<evidence type="ECO:0000313" key="1">
    <source>
        <dbReference type="EMBL" id="KAI5676638.1"/>
    </source>
</evidence>
<dbReference type="Proteomes" id="UP001060085">
    <property type="component" value="Linkage Group LG02"/>
</dbReference>
<accession>A0ACC0BVN2</accession>
<organism evidence="1 2">
    <name type="scientific">Catharanthus roseus</name>
    <name type="common">Madagascar periwinkle</name>
    <name type="synonym">Vinca rosea</name>
    <dbReference type="NCBI Taxonomy" id="4058"/>
    <lineage>
        <taxon>Eukaryota</taxon>
        <taxon>Viridiplantae</taxon>
        <taxon>Streptophyta</taxon>
        <taxon>Embryophyta</taxon>
        <taxon>Tracheophyta</taxon>
        <taxon>Spermatophyta</taxon>
        <taxon>Magnoliopsida</taxon>
        <taxon>eudicotyledons</taxon>
        <taxon>Gunneridae</taxon>
        <taxon>Pentapetalae</taxon>
        <taxon>asterids</taxon>
        <taxon>lamiids</taxon>
        <taxon>Gentianales</taxon>
        <taxon>Apocynaceae</taxon>
        <taxon>Rauvolfioideae</taxon>
        <taxon>Vinceae</taxon>
        <taxon>Catharanthinae</taxon>
        <taxon>Catharanthus</taxon>
    </lineage>
</organism>
<comment type="caution">
    <text evidence="1">The sequence shown here is derived from an EMBL/GenBank/DDBJ whole genome shotgun (WGS) entry which is preliminary data.</text>
</comment>
<gene>
    <name evidence="1" type="ORF">M9H77_07588</name>
</gene>
<dbReference type="EMBL" id="CM044702">
    <property type="protein sequence ID" value="KAI5676638.1"/>
    <property type="molecule type" value="Genomic_DNA"/>
</dbReference>
<sequence length="134" mass="15173">MISYKEDALKSKVDEFQDQGKHFKLFTMCSIITEQLRAQLVMGIWLSVSKNTSYADNRATLSIADRLLFSIGVTNKSSIEVLHEESFLTFFLLLNDKDGVVVRHLKPKSTGEHSAMNARVPDRMGLIHPISFRA</sequence>
<proteinExistence type="predicted"/>
<name>A0ACC0BVN2_CATRO</name>
<keyword evidence="2" id="KW-1185">Reference proteome</keyword>